<sequence>MEIIRSRFSFIISTVCGAYIAQNYDVPYIKKLVHNALFKAKLIREKHRKPKVKNEKD</sequence>
<comment type="caution">
    <text evidence="1">The sequence shown here is derived from an EMBL/GenBank/DDBJ whole genome shotgun (WGS) entry which is preliminary data.</text>
</comment>
<proteinExistence type="predicted"/>
<protein>
    <submittedName>
        <fullName evidence="1">Uncharacterized protein</fullName>
    </submittedName>
</protein>
<keyword evidence="2" id="KW-1185">Reference proteome</keyword>
<gene>
    <name evidence="1" type="ORF">K2173_008704</name>
</gene>
<dbReference type="AlphaFoldDB" id="A0AAV8SLV2"/>
<dbReference type="Pfam" id="PF15054">
    <property type="entry name" value="DUF4535"/>
    <property type="match status" value="1"/>
</dbReference>
<accession>A0AAV8SLV2</accession>
<dbReference type="Proteomes" id="UP001159364">
    <property type="component" value="Linkage Group LG10"/>
</dbReference>
<organism evidence="1 2">
    <name type="scientific">Erythroxylum novogranatense</name>
    <dbReference type="NCBI Taxonomy" id="1862640"/>
    <lineage>
        <taxon>Eukaryota</taxon>
        <taxon>Viridiplantae</taxon>
        <taxon>Streptophyta</taxon>
        <taxon>Embryophyta</taxon>
        <taxon>Tracheophyta</taxon>
        <taxon>Spermatophyta</taxon>
        <taxon>Magnoliopsida</taxon>
        <taxon>eudicotyledons</taxon>
        <taxon>Gunneridae</taxon>
        <taxon>Pentapetalae</taxon>
        <taxon>rosids</taxon>
        <taxon>fabids</taxon>
        <taxon>Malpighiales</taxon>
        <taxon>Erythroxylaceae</taxon>
        <taxon>Erythroxylum</taxon>
    </lineage>
</organism>
<name>A0AAV8SLV2_9ROSI</name>
<evidence type="ECO:0000313" key="2">
    <source>
        <dbReference type="Proteomes" id="UP001159364"/>
    </source>
</evidence>
<dbReference type="InterPro" id="IPR027854">
    <property type="entry name" value="STMP1"/>
</dbReference>
<reference evidence="1 2" key="1">
    <citation type="submission" date="2021-09" db="EMBL/GenBank/DDBJ databases">
        <title>Genomic insights and catalytic innovation underlie evolution of tropane alkaloids biosynthesis.</title>
        <authorList>
            <person name="Wang Y.-J."/>
            <person name="Tian T."/>
            <person name="Huang J.-P."/>
            <person name="Huang S.-X."/>
        </authorList>
    </citation>
    <scope>NUCLEOTIDE SEQUENCE [LARGE SCALE GENOMIC DNA]</scope>
    <source>
        <strain evidence="1">KIB-2018</strain>
        <tissue evidence="1">Leaf</tissue>
    </source>
</reference>
<evidence type="ECO:0000313" key="1">
    <source>
        <dbReference type="EMBL" id="KAJ8752969.1"/>
    </source>
</evidence>
<dbReference type="PANTHER" id="PTHR33528:SF17">
    <property type="entry name" value="TRANSMEMBRANE PROTEIN"/>
    <property type="match status" value="1"/>
</dbReference>
<dbReference type="PANTHER" id="PTHR33528">
    <property type="entry name" value="OS07G0239500 PROTEIN"/>
    <property type="match status" value="1"/>
</dbReference>
<dbReference type="EMBL" id="JAIWQS010000010">
    <property type="protein sequence ID" value="KAJ8752969.1"/>
    <property type="molecule type" value="Genomic_DNA"/>
</dbReference>